<evidence type="ECO:0000256" key="3">
    <source>
        <dbReference type="ARBA" id="ARBA00022989"/>
    </source>
</evidence>
<feature type="transmembrane region" description="Helical" evidence="5">
    <location>
        <begin position="86"/>
        <end position="108"/>
    </location>
</feature>
<evidence type="ECO:0000256" key="2">
    <source>
        <dbReference type="ARBA" id="ARBA00022692"/>
    </source>
</evidence>
<dbReference type="GO" id="GO:0005886">
    <property type="term" value="C:plasma membrane"/>
    <property type="evidence" value="ECO:0007669"/>
    <property type="project" value="UniProtKB-SubCell"/>
</dbReference>
<proteinExistence type="inferred from homology"/>
<feature type="transmembrane region" description="Helical" evidence="5">
    <location>
        <begin position="49"/>
        <end position="66"/>
    </location>
</feature>
<keyword evidence="4 5" id="KW-0472">Membrane</keyword>
<evidence type="ECO:0000256" key="4">
    <source>
        <dbReference type="ARBA" id="ARBA00023136"/>
    </source>
</evidence>
<comment type="caution">
    <text evidence="6">The sequence shown here is derived from an EMBL/GenBank/DDBJ whole genome shotgun (WGS) entry which is preliminary data.</text>
</comment>
<keyword evidence="5" id="KW-1003">Cell membrane</keyword>
<gene>
    <name evidence="6" type="ORF">ENT08_10385</name>
</gene>
<comment type="similarity">
    <text evidence="5">Belongs to the 4-toluene sulfonate uptake permease (TSUP) (TC 2.A.102) family.</text>
</comment>
<feature type="transmembrane region" description="Helical" evidence="5">
    <location>
        <begin position="178"/>
        <end position="197"/>
    </location>
</feature>
<comment type="subcellular location">
    <subcellularLocation>
        <location evidence="5">Cell membrane</location>
        <topology evidence="5">Multi-pass membrane protein</topology>
    </subcellularLocation>
    <subcellularLocation>
        <location evidence="1">Membrane</location>
        <topology evidence="1">Multi-pass membrane protein</topology>
    </subcellularLocation>
</comment>
<dbReference type="Pfam" id="PF01925">
    <property type="entry name" value="TauE"/>
    <property type="match status" value="1"/>
</dbReference>
<feature type="transmembrane region" description="Helical" evidence="5">
    <location>
        <begin position="20"/>
        <end position="42"/>
    </location>
</feature>
<feature type="transmembrane region" description="Helical" evidence="5">
    <location>
        <begin position="308"/>
        <end position="331"/>
    </location>
</feature>
<feature type="transmembrane region" description="Helical" evidence="5">
    <location>
        <begin position="120"/>
        <end position="138"/>
    </location>
</feature>
<dbReference type="PANTHER" id="PTHR43701">
    <property type="entry name" value="MEMBRANE TRANSPORTER PROTEIN MJ0441-RELATED"/>
    <property type="match status" value="1"/>
</dbReference>
<dbReference type="AlphaFoldDB" id="A0A7V4GA01"/>
<accession>A0A7V4GA01</accession>
<keyword evidence="3 5" id="KW-1133">Transmembrane helix</keyword>
<dbReference type="EMBL" id="DSXI01000615">
    <property type="protein sequence ID" value="HGS06117.1"/>
    <property type="molecule type" value="Genomic_DNA"/>
</dbReference>
<dbReference type="InterPro" id="IPR051598">
    <property type="entry name" value="TSUP/Inactive_protease-like"/>
</dbReference>
<dbReference type="InterPro" id="IPR002781">
    <property type="entry name" value="TM_pro_TauE-like"/>
</dbReference>
<evidence type="ECO:0000313" key="6">
    <source>
        <dbReference type="EMBL" id="HGS06117.1"/>
    </source>
</evidence>
<evidence type="ECO:0000256" key="5">
    <source>
        <dbReference type="RuleBase" id="RU363041"/>
    </source>
</evidence>
<protein>
    <recommendedName>
        <fullName evidence="5">Probable membrane transporter protein</fullName>
    </recommendedName>
</protein>
<evidence type="ECO:0000256" key="1">
    <source>
        <dbReference type="ARBA" id="ARBA00004141"/>
    </source>
</evidence>
<organism evidence="6">
    <name type="scientific">Desulfobacca acetoxidans</name>
    <dbReference type="NCBI Taxonomy" id="60893"/>
    <lineage>
        <taxon>Bacteria</taxon>
        <taxon>Pseudomonadati</taxon>
        <taxon>Thermodesulfobacteriota</taxon>
        <taxon>Desulfobaccia</taxon>
        <taxon>Desulfobaccales</taxon>
        <taxon>Desulfobaccaceae</taxon>
        <taxon>Desulfobacca</taxon>
    </lineage>
</organism>
<name>A0A7V4GA01_9BACT</name>
<dbReference type="PANTHER" id="PTHR43701:SF12">
    <property type="entry name" value="MEMBRANE TRANSPORTER PROTEIN YTNM-RELATED"/>
    <property type="match status" value="1"/>
</dbReference>
<feature type="transmembrane region" description="Helical" evidence="5">
    <location>
        <begin position="278"/>
        <end position="296"/>
    </location>
</feature>
<reference evidence="6" key="1">
    <citation type="journal article" date="2020" name="mSystems">
        <title>Genome- and Community-Level Interaction Insights into Carbon Utilization and Element Cycling Functions of Hydrothermarchaeota in Hydrothermal Sediment.</title>
        <authorList>
            <person name="Zhou Z."/>
            <person name="Liu Y."/>
            <person name="Xu W."/>
            <person name="Pan J."/>
            <person name="Luo Z.H."/>
            <person name="Li M."/>
        </authorList>
    </citation>
    <scope>NUCLEOTIDE SEQUENCE [LARGE SCALE GENOMIC DNA]</scope>
    <source>
        <strain evidence="6">SpSt-548</strain>
    </source>
</reference>
<keyword evidence="2 5" id="KW-0812">Transmembrane</keyword>
<feature type="transmembrane region" description="Helical" evidence="5">
    <location>
        <begin position="247"/>
        <end position="271"/>
    </location>
</feature>
<sequence length="344" mass="36508">MFEWMNVTMPIAEQPFNIFILVSIGFAVGVLGGFFGVGGAWVVTPALNIFGFPMAYAIGTDLAHIFGKSIVATAKHRKMGNVDIKLGVWSIIGSVLGVEAGAQVIMLLTGKGLAGPIVRYTYMVMLFGLGFYMLYDYATKDKRAAAKAAAAATGVAAPPKKAWNLPPLMTFPTSGITISFWTVMGVFFFTGFLSGFLGVGGGFIRMPALIYLIGCPTAVAVGTDLFSVLFAGAYGCFTYAVKGAVDIVGAIYMLVGASVGAQIGVTAVKYIRGYGIRLLFAIMIIMAGISVVFKQISAAKTDIWNHLAAWVVMVGALGMCAIIIAGLIRGYRKEQYEKMMGISH</sequence>
<feature type="transmembrane region" description="Helical" evidence="5">
    <location>
        <begin position="209"/>
        <end position="235"/>
    </location>
</feature>